<dbReference type="EMBL" id="JAGKQM010000008">
    <property type="protein sequence ID" value="KAH0915986.1"/>
    <property type="molecule type" value="Genomic_DNA"/>
</dbReference>
<keyword evidence="4" id="KW-1185">Reference proteome</keyword>
<keyword evidence="2" id="KW-0812">Transmembrane</keyword>
<keyword evidence="2" id="KW-1133">Transmembrane helix</keyword>
<sequence>MLLGTVIQGFIPPSRMDTYLRHMKPGSTYRLTNFFGSKTKKVYRVADPDVTIAFSWKSVISDLTDTSTWFPEDRFRFHGYEQFEAACDLKGDLYDFIGHIKLVNEQALNESFVKEVYRVADPDVTIAFSWKSVISDLTDTSTWFPEDRFRFHGYEQFEAACDLKGDLYDFIGHIKLVNEQALNESFVLDEVEIASDRRILVHVQTHDGPVMKLYIWDKVATAFCEKFRSLGKPPSVIMVTTVNPKRLGGSYYLTIVVMLVSCVGITVVLGVEKGCALSLSSLSSSRVFFDTDVHQTREYLAWLESNSEVANRVNAEIVTKAETATIGELLTYMKQEGAKKPNGKDDVSSAAPVKPSAASMKPSAAAMKISAAPTIPSVAPTIPSAASMKPIGQSGVSGDSSSTKRNGKAVVCSDVPSSNSDRVVFFKDVTFGPQEDELRFRLIHFWEAKHAFSKILMGLEMLLVDAEGTVIQGFIPPSRMDTYLRHMKPGSTYRLTNFFGSKTKKVYRVADPDVTIAFSWKSVISDLTDTSTWFPEDRFRFHGYEQFEAACDLKGDLYDFIGHIKLVNEQALNESFVLDEVEIASDRRILVHVQTHDGPVMKLYIWDKVATAFCEKFRSLGKPPSVIMVTTVNPKRLGGALSLSSLSSSRVFFDTDVHQTREYLAWLESNSEVANRVNAEIVTKAETATIGELLTYMKQEGAKVAWFECTATIDDVVRGSAWYYIACGGCKTKATKGPTTLMCRKCGKTGITGAAEYLSKLSVYDNNDHASFVLLGDAGFELTGKKASVLVESYYEANEGSGDDHVVPVPQVLIDTIGQKRTFVIKISKHNLEGKTQALTVTKVLPLEVPALGYDLAADVVVSPTADEGVKRGADMIVSDDAKRAKSG</sequence>
<dbReference type="CDD" id="cd04480">
    <property type="entry name" value="RPA1_DBD_A_like"/>
    <property type="match status" value="1"/>
</dbReference>
<evidence type="ECO:0000313" key="4">
    <source>
        <dbReference type="Proteomes" id="UP000824890"/>
    </source>
</evidence>
<dbReference type="PANTHER" id="PTHR47165">
    <property type="entry name" value="OS03G0429900 PROTEIN"/>
    <property type="match status" value="1"/>
</dbReference>
<feature type="transmembrane region" description="Helical" evidence="2">
    <location>
        <begin position="251"/>
        <end position="271"/>
    </location>
</feature>
<reference evidence="3 4" key="1">
    <citation type="submission" date="2021-05" db="EMBL/GenBank/DDBJ databases">
        <title>Genome Assembly of Synthetic Allotetraploid Brassica napus Reveals Homoeologous Exchanges between Subgenomes.</title>
        <authorList>
            <person name="Davis J.T."/>
        </authorList>
    </citation>
    <scope>NUCLEOTIDE SEQUENCE [LARGE SCALE GENOMIC DNA]</scope>
    <source>
        <strain evidence="4">cv. Da-Ae</strain>
        <tissue evidence="3">Seedling</tissue>
    </source>
</reference>
<protein>
    <recommendedName>
        <fullName evidence="5">Replication factor A C-terminal domain-containing protein</fullName>
    </recommendedName>
</protein>
<feature type="compositionally biased region" description="Polar residues" evidence="1">
    <location>
        <begin position="394"/>
        <end position="404"/>
    </location>
</feature>
<proteinExistence type="predicted"/>
<evidence type="ECO:0000313" key="3">
    <source>
        <dbReference type="EMBL" id="KAH0915986.1"/>
    </source>
</evidence>
<evidence type="ECO:0000256" key="2">
    <source>
        <dbReference type="SAM" id="Phobius"/>
    </source>
</evidence>
<organism evidence="3 4">
    <name type="scientific">Brassica napus</name>
    <name type="common">Rape</name>
    <dbReference type="NCBI Taxonomy" id="3708"/>
    <lineage>
        <taxon>Eukaryota</taxon>
        <taxon>Viridiplantae</taxon>
        <taxon>Streptophyta</taxon>
        <taxon>Embryophyta</taxon>
        <taxon>Tracheophyta</taxon>
        <taxon>Spermatophyta</taxon>
        <taxon>Magnoliopsida</taxon>
        <taxon>eudicotyledons</taxon>
        <taxon>Gunneridae</taxon>
        <taxon>Pentapetalae</taxon>
        <taxon>rosids</taxon>
        <taxon>malvids</taxon>
        <taxon>Brassicales</taxon>
        <taxon>Brassicaceae</taxon>
        <taxon>Brassiceae</taxon>
        <taxon>Brassica</taxon>
    </lineage>
</organism>
<dbReference type="Proteomes" id="UP000824890">
    <property type="component" value="Unassembled WGS sequence"/>
</dbReference>
<dbReference type="Gene3D" id="2.40.50.140">
    <property type="entry name" value="Nucleic acid-binding proteins"/>
    <property type="match status" value="4"/>
</dbReference>
<evidence type="ECO:0000256" key="1">
    <source>
        <dbReference type="SAM" id="MobiDB-lite"/>
    </source>
</evidence>
<evidence type="ECO:0008006" key="5">
    <source>
        <dbReference type="Google" id="ProtNLM"/>
    </source>
</evidence>
<dbReference type="InterPro" id="IPR012340">
    <property type="entry name" value="NA-bd_OB-fold"/>
</dbReference>
<accession>A0ABQ8CFW8</accession>
<name>A0ABQ8CFW8_BRANA</name>
<gene>
    <name evidence="3" type="ORF">HID58_030432</name>
</gene>
<dbReference type="SUPFAM" id="SSF50249">
    <property type="entry name" value="Nucleic acid-binding proteins"/>
    <property type="match status" value="1"/>
</dbReference>
<keyword evidence="2" id="KW-0472">Membrane</keyword>
<comment type="caution">
    <text evidence="3">The sequence shown here is derived from an EMBL/GenBank/DDBJ whole genome shotgun (WGS) entry which is preliminary data.</text>
</comment>
<dbReference type="PANTHER" id="PTHR47165:SF4">
    <property type="entry name" value="OS03G0429900 PROTEIN"/>
    <property type="match status" value="1"/>
</dbReference>
<feature type="region of interest" description="Disordered" evidence="1">
    <location>
        <begin position="390"/>
        <end position="412"/>
    </location>
</feature>